<dbReference type="EMBL" id="LAZR01016961">
    <property type="protein sequence ID" value="KKM02341.1"/>
    <property type="molecule type" value="Genomic_DNA"/>
</dbReference>
<proteinExistence type="predicted"/>
<comment type="caution">
    <text evidence="3">The sequence shown here is derived from an EMBL/GenBank/DDBJ whole genome shotgun (WGS) entry which is preliminary data.</text>
</comment>
<keyword evidence="1" id="KW-0233">DNA recombination</keyword>
<dbReference type="InterPro" id="IPR013762">
    <property type="entry name" value="Integrase-like_cat_sf"/>
</dbReference>
<dbReference type="InterPro" id="IPR002104">
    <property type="entry name" value="Integrase_catalytic"/>
</dbReference>
<dbReference type="GO" id="GO:0003677">
    <property type="term" value="F:DNA binding"/>
    <property type="evidence" value="ECO:0007669"/>
    <property type="project" value="InterPro"/>
</dbReference>
<accession>A0A0F9J935</accession>
<name>A0A0F9J935_9ZZZZ</name>
<evidence type="ECO:0000259" key="2">
    <source>
        <dbReference type="PROSITE" id="PS51898"/>
    </source>
</evidence>
<feature type="non-terminal residue" evidence="3">
    <location>
        <position position="1"/>
    </location>
</feature>
<reference evidence="3" key="1">
    <citation type="journal article" date="2015" name="Nature">
        <title>Complex archaea that bridge the gap between prokaryotes and eukaryotes.</title>
        <authorList>
            <person name="Spang A."/>
            <person name="Saw J.H."/>
            <person name="Jorgensen S.L."/>
            <person name="Zaremba-Niedzwiedzka K."/>
            <person name="Martijn J."/>
            <person name="Lind A.E."/>
            <person name="van Eijk R."/>
            <person name="Schleper C."/>
            <person name="Guy L."/>
            <person name="Ettema T.J."/>
        </authorList>
    </citation>
    <scope>NUCLEOTIDE SEQUENCE</scope>
</reference>
<dbReference type="SUPFAM" id="SSF56349">
    <property type="entry name" value="DNA breaking-rejoining enzymes"/>
    <property type="match status" value="1"/>
</dbReference>
<evidence type="ECO:0000256" key="1">
    <source>
        <dbReference type="ARBA" id="ARBA00023172"/>
    </source>
</evidence>
<evidence type="ECO:0000313" key="3">
    <source>
        <dbReference type="EMBL" id="KKM02341.1"/>
    </source>
</evidence>
<dbReference type="Gene3D" id="1.10.443.10">
    <property type="entry name" value="Intergrase catalytic core"/>
    <property type="match status" value="1"/>
</dbReference>
<dbReference type="InterPro" id="IPR011010">
    <property type="entry name" value="DNA_brk_join_enz"/>
</dbReference>
<organism evidence="3">
    <name type="scientific">marine sediment metagenome</name>
    <dbReference type="NCBI Taxonomy" id="412755"/>
    <lineage>
        <taxon>unclassified sequences</taxon>
        <taxon>metagenomes</taxon>
        <taxon>ecological metagenomes</taxon>
    </lineage>
</organism>
<protein>
    <recommendedName>
        <fullName evidence="2">Tyr recombinase domain-containing protein</fullName>
    </recommendedName>
</protein>
<sequence>WIAALKKAEIEDFRFHDLRHCAASYFAMSGASLAEIADILGHKTLAMVKRYAHLSDSHKHTVVDRMNKHFIGGEV</sequence>
<gene>
    <name evidence="3" type="ORF">LCGC14_1785430</name>
</gene>
<feature type="domain" description="Tyr recombinase" evidence="2">
    <location>
        <begin position="1"/>
        <end position="64"/>
    </location>
</feature>
<dbReference type="PROSITE" id="PS51898">
    <property type="entry name" value="TYR_RECOMBINASE"/>
    <property type="match status" value="1"/>
</dbReference>
<dbReference type="Pfam" id="PF00589">
    <property type="entry name" value="Phage_integrase"/>
    <property type="match status" value="1"/>
</dbReference>
<dbReference type="AlphaFoldDB" id="A0A0F9J935"/>
<dbReference type="GO" id="GO:0006310">
    <property type="term" value="P:DNA recombination"/>
    <property type="evidence" value="ECO:0007669"/>
    <property type="project" value="UniProtKB-KW"/>
</dbReference>
<dbReference type="GO" id="GO:0015074">
    <property type="term" value="P:DNA integration"/>
    <property type="evidence" value="ECO:0007669"/>
    <property type="project" value="InterPro"/>
</dbReference>